<keyword evidence="4" id="KW-0282">Flagellum</keyword>
<comment type="subcellular location">
    <subcellularLocation>
        <location evidence="1">Cytoplasm</location>
        <location evidence="1">Cytoskeleton</location>
        <location evidence="1">Flagellum axoneme</location>
    </subcellularLocation>
</comment>
<evidence type="ECO:0000256" key="1">
    <source>
        <dbReference type="ARBA" id="ARBA00004611"/>
    </source>
</evidence>
<feature type="coiled-coil region" evidence="10">
    <location>
        <begin position="218"/>
        <end position="246"/>
    </location>
</feature>
<dbReference type="PANTHER" id="PTHR14517:SF10">
    <property type="entry name" value="RIB43A-LIKE WITH COILED-COILS PROTEIN 2"/>
    <property type="match status" value="1"/>
</dbReference>
<evidence type="ECO:0000313" key="12">
    <source>
        <dbReference type="EMBL" id="MXQ95292.1"/>
    </source>
</evidence>
<organism evidence="12 13">
    <name type="scientific">Bos mutus</name>
    <name type="common">wild yak</name>
    <dbReference type="NCBI Taxonomy" id="72004"/>
    <lineage>
        <taxon>Eukaryota</taxon>
        <taxon>Metazoa</taxon>
        <taxon>Chordata</taxon>
        <taxon>Craniata</taxon>
        <taxon>Vertebrata</taxon>
        <taxon>Euteleostomi</taxon>
        <taxon>Mammalia</taxon>
        <taxon>Eutheria</taxon>
        <taxon>Laurasiatheria</taxon>
        <taxon>Artiodactyla</taxon>
        <taxon>Ruminantia</taxon>
        <taxon>Pecora</taxon>
        <taxon>Bovidae</taxon>
        <taxon>Bovinae</taxon>
        <taxon>Bos</taxon>
    </lineage>
</organism>
<comment type="caution">
    <text evidence="12">The sequence shown here is derived from an EMBL/GenBank/DDBJ whole genome shotgun (WGS) entry which is preliminary data.</text>
</comment>
<proteinExistence type="inferred from homology"/>
<keyword evidence="3" id="KW-0963">Cytoplasm</keyword>
<comment type="subunit">
    <text evidence="9">Microtubule inner protein component of sperm flagellar doublet microtubules.</text>
</comment>
<dbReference type="InterPro" id="IPR008805">
    <property type="entry name" value="RIB43A"/>
</dbReference>
<keyword evidence="7" id="KW-0206">Cytoskeleton</keyword>
<reference evidence="12" key="1">
    <citation type="submission" date="2019-10" db="EMBL/GenBank/DDBJ databases">
        <title>The sequence and de novo assembly of the wild yak genome.</title>
        <authorList>
            <person name="Liu Y."/>
        </authorList>
    </citation>
    <scope>NUCLEOTIDE SEQUENCE [LARGE SCALE GENOMIC DNA]</scope>
    <source>
        <strain evidence="12">WY2019</strain>
    </source>
</reference>
<feature type="region of interest" description="Disordered" evidence="11">
    <location>
        <begin position="557"/>
        <end position="590"/>
    </location>
</feature>
<keyword evidence="13" id="KW-1185">Reference proteome</keyword>
<feature type="compositionally biased region" description="Polar residues" evidence="11">
    <location>
        <begin position="521"/>
        <end position="532"/>
    </location>
</feature>
<evidence type="ECO:0000256" key="7">
    <source>
        <dbReference type="ARBA" id="ARBA00023212"/>
    </source>
</evidence>
<feature type="region of interest" description="Disordered" evidence="11">
    <location>
        <begin position="467"/>
        <end position="543"/>
    </location>
</feature>
<evidence type="ECO:0000256" key="3">
    <source>
        <dbReference type="ARBA" id="ARBA00022490"/>
    </source>
</evidence>
<accession>A0A6B0S073</accession>
<comment type="similarity">
    <text evidence="2">Belongs to the RIB43A family.</text>
</comment>
<sequence length="590" mass="67924">MEVAQPKDLKEDFVLAKRRHAELVRQKRIFNARNRIIGGDTTAWDAQVCDQNIKAATEKARDEAFAAEMRQNDKIACISENRERRDRKNLCKAINDFQQSFQRPETRREFDLSDPLALKKDRPARQSDYDARNTISGMQKFMGEDLNFHLRKKFQEEQNREWSLQQQKERMIGRENQKCAEDLYLKTRLQFDETAKHLQDLETATRKAVCATVKEFNKNQALESAEKKIQERKQEQEDNLAEISNMLRGDLLSENPQQAASSFGPHRVVPDRWKGMSQEQLEEIRLVQKHQVQEKLRLQEEERQRDMDWDRRRIQKARATLLFEQQQQRLQRGLRRALDCSNLSLAREQLLQALRLQKPSLSLQSYQLITAGVSRQHCRPHPIKTAKGGASTHLLRGSGKHIDRAAVEAVGITGCDSQSAVLAHPTTDVLRPKDLFLADSKVVGCDFCPKRLTFCLQHIRARPRTQRISRMGFSRDTLSRSGVRPRGQLYKLGRSESTERGEREDVEDSVDHKSRTRGLNKASQPPRLSSTPAEGPGQGLTASTTVLHPCRGVWTRPHSVHDCPPPLQRGLDKASQRPRLQEDFSEKMLT</sequence>
<keyword evidence="8" id="KW-0966">Cell projection</keyword>
<gene>
    <name evidence="12" type="ORF">E5288_WYG005096</name>
</gene>
<evidence type="ECO:0000256" key="10">
    <source>
        <dbReference type="SAM" id="Coils"/>
    </source>
</evidence>
<dbReference type="Proteomes" id="UP000322234">
    <property type="component" value="Unassembled WGS sequence"/>
</dbReference>
<protein>
    <recommendedName>
        <fullName evidence="14">RIB43A-like with coiled-coils protein 2</fullName>
    </recommendedName>
</protein>
<evidence type="ECO:0000256" key="2">
    <source>
        <dbReference type="ARBA" id="ARBA00006875"/>
    </source>
</evidence>
<dbReference type="EMBL" id="VBQZ03000132">
    <property type="protein sequence ID" value="MXQ95292.1"/>
    <property type="molecule type" value="Genomic_DNA"/>
</dbReference>
<feature type="compositionally biased region" description="Basic and acidic residues" evidence="11">
    <location>
        <begin position="493"/>
        <end position="513"/>
    </location>
</feature>
<dbReference type="AlphaFoldDB" id="A0A6B0S073"/>
<name>A0A6B0S073_9CETA</name>
<dbReference type="Pfam" id="PF05914">
    <property type="entry name" value="RIB43A"/>
    <property type="match status" value="1"/>
</dbReference>
<evidence type="ECO:0000256" key="8">
    <source>
        <dbReference type="ARBA" id="ARBA00023273"/>
    </source>
</evidence>
<evidence type="ECO:0000313" key="13">
    <source>
        <dbReference type="Proteomes" id="UP000322234"/>
    </source>
</evidence>
<evidence type="ECO:0000256" key="9">
    <source>
        <dbReference type="ARBA" id="ARBA00046435"/>
    </source>
</evidence>
<evidence type="ECO:0008006" key="14">
    <source>
        <dbReference type="Google" id="ProtNLM"/>
    </source>
</evidence>
<feature type="compositionally biased region" description="Basic and acidic residues" evidence="11">
    <location>
        <begin position="570"/>
        <end position="590"/>
    </location>
</feature>
<evidence type="ECO:0000256" key="4">
    <source>
        <dbReference type="ARBA" id="ARBA00022846"/>
    </source>
</evidence>
<evidence type="ECO:0000256" key="11">
    <source>
        <dbReference type="SAM" id="MobiDB-lite"/>
    </source>
</evidence>
<evidence type="ECO:0000256" key="5">
    <source>
        <dbReference type="ARBA" id="ARBA00023054"/>
    </source>
</evidence>
<dbReference type="PANTHER" id="PTHR14517">
    <property type="entry name" value="RIB43A-RELATED"/>
    <property type="match status" value="1"/>
</dbReference>
<keyword evidence="6" id="KW-0969">Cilium</keyword>
<evidence type="ECO:0000256" key="6">
    <source>
        <dbReference type="ARBA" id="ARBA00023069"/>
    </source>
</evidence>
<keyword evidence="5 10" id="KW-0175">Coiled coil</keyword>